<name>W1IPG4_9GAMM</name>
<gene>
    <name evidence="1" type="ORF">XCR1_1040045</name>
</gene>
<organism evidence="1 2">
    <name type="scientific">Xenorhabdus cabanillasii JM26</name>
    <dbReference type="NCBI Taxonomy" id="1427517"/>
    <lineage>
        <taxon>Bacteria</taxon>
        <taxon>Pseudomonadati</taxon>
        <taxon>Pseudomonadota</taxon>
        <taxon>Gammaproteobacteria</taxon>
        <taxon>Enterobacterales</taxon>
        <taxon>Morganellaceae</taxon>
        <taxon>Xenorhabdus</taxon>
    </lineage>
</organism>
<dbReference type="AlphaFoldDB" id="W1IPG4"/>
<accession>W1IPG4</accession>
<proteinExistence type="predicted"/>
<evidence type="ECO:0000313" key="1">
    <source>
        <dbReference type="EMBL" id="CDL79120.1"/>
    </source>
</evidence>
<evidence type="ECO:0000313" key="2">
    <source>
        <dbReference type="Proteomes" id="UP000019197"/>
    </source>
</evidence>
<reference evidence="1 2" key="1">
    <citation type="submission" date="2013-11" db="EMBL/GenBank/DDBJ databases">
        <title>Draft genome sequence and annotation of the entomopathogenic bacterium, Xenorhabdus cabanillasi strain JM26.</title>
        <authorList>
            <person name="Gualtieri M."/>
            <person name="Ogier J.C."/>
            <person name="Pages S."/>
            <person name="Givaudan A."/>
            <person name="Gaudriault S."/>
        </authorList>
    </citation>
    <scope>NUCLEOTIDE SEQUENCE [LARGE SCALE GENOMIC DNA]</scope>
    <source>
        <strain evidence="1 2">JM26</strain>
    </source>
</reference>
<dbReference type="EMBL" id="CBXE010000007">
    <property type="protein sequence ID" value="CDL79120.1"/>
    <property type="molecule type" value="Genomic_DNA"/>
</dbReference>
<protein>
    <submittedName>
        <fullName evidence="1">Uncharacterized protein</fullName>
    </submittedName>
</protein>
<comment type="caution">
    <text evidence="1">The sequence shown here is derived from an EMBL/GenBank/DDBJ whole genome shotgun (WGS) entry which is preliminary data.</text>
</comment>
<dbReference type="Proteomes" id="UP000019197">
    <property type="component" value="Unassembled WGS sequence"/>
</dbReference>
<sequence length="42" mass="4938">MALLVAQHNGKRVAENVKWLFFMKPGMYGHVDLERLIICNFF</sequence>